<dbReference type="GO" id="GO:0005886">
    <property type="term" value="C:plasma membrane"/>
    <property type="evidence" value="ECO:0007669"/>
    <property type="project" value="UniProtKB-SubCell"/>
</dbReference>
<keyword evidence="9" id="KW-1185">Reference proteome</keyword>
<dbReference type="Gene3D" id="1.10.520.20">
    <property type="entry name" value="N-terminal domain of the delta subunit of the F1F0-ATP synthase"/>
    <property type="match status" value="1"/>
</dbReference>
<evidence type="ECO:0000256" key="7">
    <source>
        <dbReference type="HAMAP-Rule" id="MF_01416"/>
    </source>
</evidence>
<gene>
    <name evidence="7" type="primary">atpH</name>
    <name evidence="8" type="ORF">SAMN04487911_10197</name>
</gene>
<reference evidence="8 9" key="1">
    <citation type="submission" date="2016-11" db="EMBL/GenBank/DDBJ databases">
        <authorList>
            <person name="Jaros S."/>
            <person name="Januszkiewicz K."/>
            <person name="Wedrychowicz H."/>
        </authorList>
    </citation>
    <scope>NUCLEOTIDE SEQUENCE [LARGE SCALE GENOMIC DNA]</scope>
    <source>
        <strain evidence="8 9">CGMCC 1.8863</strain>
    </source>
</reference>
<protein>
    <recommendedName>
        <fullName evidence="7">ATP synthase subunit delta</fullName>
    </recommendedName>
    <alternativeName>
        <fullName evidence="7">ATP synthase F(1) sector subunit delta</fullName>
    </alternativeName>
    <alternativeName>
        <fullName evidence="7">F-type ATPase subunit delta</fullName>
        <shortName evidence="7">F-ATPase subunit delta</shortName>
    </alternativeName>
</protein>
<comment type="similarity">
    <text evidence="7">Belongs to the ATPase delta chain family.</text>
</comment>
<organism evidence="8 9">
    <name type="scientific">Arenibacter nanhaiticus</name>
    <dbReference type="NCBI Taxonomy" id="558155"/>
    <lineage>
        <taxon>Bacteria</taxon>
        <taxon>Pseudomonadati</taxon>
        <taxon>Bacteroidota</taxon>
        <taxon>Flavobacteriia</taxon>
        <taxon>Flavobacteriales</taxon>
        <taxon>Flavobacteriaceae</taxon>
        <taxon>Arenibacter</taxon>
    </lineage>
</organism>
<sequence>MNESRAAVRYAKAILDLAVDNKATDAVEKDMRSVVSTLTDSAELRELLANPVVKSHLKKVVLLDVFKGSNAITEGLINVLVENKRIGLLNMVAEKFILLNEARKGQGVAYVTTAVALTPALEKKIIKQVVEMTGNESTLENTIDESIIGGFILRVGDLQYDASIAHKLSSLKREFTNSL</sequence>
<name>A0A1M6A652_9FLAO</name>
<accession>A0A1M6A652</accession>
<dbReference type="STRING" id="558155.SAMN04487911_10197"/>
<keyword evidence="2 7" id="KW-0813">Transport</keyword>
<keyword evidence="3 7" id="KW-0375">Hydrogen ion transport</keyword>
<keyword evidence="6 7" id="KW-0066">ATP synthesis</keyword>
<dbReference type="PANTHER" id="PTHR11910">
    <property type="entry name" value="ATP SYNTHASE DELTA CHAIN"/>
    <property type="match status" value="1"/>
</dbReference>
<keyword evidence="4 7" id="KW-0406">Ion transport</keyword>
<evidence type="ECO:0000256" key="2">
    <source>
        <dbReference type="ARBA" id="ARBA00022448"/>
    </source>
</evidence>
<evidence type="ECO:0000256" key="5">
    <source>
        <dbReference type="ARBA" id="ARBA00023136"/>
    </source>
</evidence>
<comment type="function">
    <text evidence="7">F(1)F(0) ATP synthase produces ATP from ADP in the presence of a proton or sodium gradient. F-type ATPases consist of two structural domains, F(1) containing the extramembraneous catalytic core and F(0) containing the membrane proton channel, linked together by a central stalk and a peripheral stalk. During catalysis, ATP synthesis in the catalytic domain of F(1) is coupled via a rotary mechanism of the central stalk subunits to proton translocation.</text>
</comment>
<dbReference type="GO" id="GO:0045259">
    <property type="term" value="C:proton-transporting ATP synthase complex"/>
    <property type="evidence" value="ECO:0007669"/>
    <property type="project" value="UniProtKB-KW"/>
</dbReference>
<evidence type="ECO:0000256" key="3">
    <source>
        <dbReference type="ARBA" id="ARBA00022781"/>
    </source>
</evidence>
<proteinExistence type="inferred from homology"/>
<evidence type="ECO:0000313" key="8">
    <source>
        <dbReference type="EMBL" id="SHI31889.1"/>
    </source>
</evidence>
<dbReference type="NCBIfam" id="TIGR01145">
    <property type="entry name" value="ATP_synt_delta"/>
    <property type="match status" value="1"/>
</dbReference>
<evidence type="ECO:0000256" key="4">
    <source>
        <dbReference type="ARBA" id="ARBA00023065"/>
    </source>
</evidence>
<dbReference type="EMBL" id="FQYX01000001">
    <property type="protein sequence ID" value="SHI31889.1"/>
    <property type="molecule type" value="Genomic_DNA"/>
</dbReference>
<comment type="function">
    <text evidence="7">This protein is part of the stalk that links CF(0) to CF(1). It either transmits conformational changes from CF(0) to CF(1) or is implicated in proton conduction.</text>
</comment>
<keyword evidence="5 7" id="KW-0472">Membrane</keyword>
<dbReference type="HAMAP" id="MF_01416">
    <property type="entry name" value="ATP_synth_delta_bact"/>
    <property type="match status" value="1"/>
</dbReference>
<dbReference type="RefSeq" id="WP_072762672.1">
    <property type="nucleotide sequence ID" value="NZ_FQYX01000001.1"/>
</dbReference>
<keyword evidence="7" id="KW-0139">CF(1)</keyword>
<dbReference type="OrthoDB" id="9802471at2"/>
<dbReference type="AlphaFoldDB" id="A0A1M6A652"/>
<dbReference type="GO" id="GO:0046933">
    <property type="term" value="F:proton-transporting ATP synthase activity, rotational mechanism"/>
    <property type="evidence" value="ECO:0007669"/>
    <property type="project" value="UniProtKB-UniRule"/>
</dbReference>
<dbReference type="PRINTS" id="PR00125">
    <property type="entry name" value="ATPASEDELTA"/>
</dbReference>
<evidence type="ECO:0000256" key="6">
    <source>
        <dbReference type="ARBA" id="ARBA00023310"/>
    </source>
</evidence>
<dbReference type="Pfam" id="PF00213">
    <property type="entry name" value="OSCP"/>
    <property type="match status" value="1"/>
</dbReference>
<keyword evidence="7" id="KW-1003">Cell membrane</keyword>
<dbReference type="InterPro" id="IPR000711">
    <property type="entry name" value="ATPase_OSCP/dsu"/>
</dbReference>
<dbReference type="Proteomes" id="UP000184231">
    <property type="component" value="Unassembled WGS sequence"/>
</dbReference>
<dbReference type="SUPFAM" id="SSF47928">
    <property type="entry name" value="N-terminal domain of the delta subunit of the F1F0-ATP synthase"/>
    <property type="match status" value="1"/>
</dbReference>
<dbReference type="InterPro" id="IPR026015">
    <property type="entry name" value="ATP_synth_OSCP/delta_N_sf"/>
</dbReference>
<comment type="subcellular location">
    <subcellularLocation>
        <location evidence="7">Cell membrane</location>
        <topology evidence="7">Peripheral membrane protein</topology>
    </subcellularLocation>
    <subcellularLocation>
        <location evidence="1">Membrane</location>
    </subcellularLocation>
</comment>
<evidence type="ECO:0000256" key="1">
    <source>
        <dbReference type="ARBA" id="ARBA00004370"/>
    </source>
</evidence>
<evidence type="ECO:0000313" key="9">
    <source>
        <dbReference type="Proteomes" id="UP000184231"/>
    </source>
</evidence>